<evidence type="ECO:0000313" key="2">
    <source>
        <dbReference type="Proteomes" id="UP001164929"/>
    </source>
</evidence>
<dbReference type="Gene3D" id="3.30.465.10">
    <property type="match status" value="1"/>
</dbReference>
<dbReference type="Proteomes" id="UP001164929">
    <property type="component" value="Chromosome 19"/>
</dbReference>
<dbReference type="EMBL" id="JAQIZT010000019">
    <property type="protein sequence ID" value="KAJ6952224.1"/>
    <property type="molecule type" value="Genomic_DNA"/>
</dbReference>
<dbReference type="InterPro" id="IPR016169">
    <property type="entry name" value="FAD-bd_PCMH_sub2"/>
</dbReference>
<gene>
    <name evidence="1" type="ORF">NC653_041387</name>
</gene>
<accession>A0AAD6PP47</accession>
<dbReference type="Gene3D" id="3.40.462.20">
    <property type="match status" value="1"/>
</dbReference>
<dbReference type="PANTHER" id="PTHR32448">
    <property type="entry name" value="OS08G0158400 PROTEIN"/>
    <property type="match status" value="1"/>
</dbReference>
<proteinExistence type="predicted"/>
<keyword evidence="2" id="KW-1185">Reference proteome</keyword>
<sequence length="185" mass="20510">MDGDFYLSCFVGAGLPGTQTRGISATFKGFYLGPRNEAVSILNQVFPELGIGTEDCKEMTWIESILFFSGLSDGSIVSDLKNRYTKERNYFKAKSDYVRRNISFEGIRTALDILEKEPRGEGGKQTYLGEQLLGAKRMATETGGWRPCDDPPLLLSRFSDWDPHSPAIAVLSVMVSLILLLKIGL</sequence>
<protein>
    <submittedName>
        <fullName evidence="1">Uncharacterized protein</fullName>
    </submittedName>
</protein>
<reference evidence="1" key="1">
    <citation type="journal article" date="2023" name="Mol. Ecol. Resour.">
        <title>Chromosome-level genome assembly of a triploid poplar Populus alba 'Berolinensis'.</title>
        <authorList>
            <person name="Chen S."/>
            <person name="Yu Y."/>
            <person name="Wang X."/>
            <person name="Wang S."/>
            <person name="Zhang T."/>
            <person name="Zhou Y."/>
            <person name="He R."/>
            <person name="Meng N."/>
            <person name="Wang Y."/>
            <person name="Liu W."/>
            <person name="Liu Z."/>
            <person name="Liu J."/>
            <person name="Guo Q."/>
            <person name="Huang H."/>
            <person name="Sederoff R.R."/>
            <person name="Wang G."/>
            <person name="Qu G."/>
            <person name="Chen S."/>
        </authorList>
    </citation>
    <scope>NUCLEOTIDE SEQUENCE</scope>
    <source>
        <strain evidence="1">SC-2020</strain>
    </source>
</reference>
<evidence type="ECO:0000313" key="1">
    <source>
        <dbReference type="EMBL" id="KAJ6952224.1"/>
    </source>
</evidence>
<comment type="caution">
    <text evidence="1">The sequence shown here is derived from an EMBL/GenBank/DDBJ whole genome shotgun (WGS) entry which is preliminary data.</text>
</comment>
<dbReference type="AlphaFoldDB" id="A0AAD6PP47"/>
<organism evidence="1 2">
    <name type="scientific">Populus alba x Populus x berolinensis</name>
    <dbReference type="NCBI Taxonomy" id="444605"/>
    <lineage>
        <taxon>Eukaryota</taxon>
        <taxon>Viridiplantae</taxon>
        <taxon>Streptophyta</taxon>
        <taxon>Embryophyta</taxon>
        <taxon>Tracheophyta</taxon>
        <taxon>Spermatophyta</taxon>
        <taxon>Magnoliopsida</taxon>
        <taxon>eudicotyledons</taxon>
        <taxon>Gunneridae</taxon>
        <taxon>Pentapetalae</taxon>
        <taxon>rosids</taxon>
        <taxon>fabids</taxon>
        <taxon>Malpighiales</taxon>
        <taxon>Salicaceae</taxon>
        <taxon>Saliceae</taxon>
        <taxon>Populus</taxon>
    </lineage>
</organism>
<name>A0AAD6PP47_9ROSI</name>